<comment type="similarity">
    <text evidence="2">Belongs to the SusD family.</text>
</comment>
<keyword evidence="5" id="KW-0998">Cell outer membrane</keyword>
<dbReference type="InterPro" id="IPR033985">
    <property type="entry name" value="SusD-like_N"/>
</dbReference>
<evidence type="ECO:0000259" key="7">
    <source>
        <dbReference type="Pfam" id="PF14322"/>
    </source>
</evidence>
<dbReference type="InterPro" id="IPR011990">
    <property type="entry name" value="TPR-like_helical_dom_sf"/>
</dbReference>
<feature type="domain" description="SusD-like N-terminal" evidence="7">
    <location>
        <begin position="106"/>
        <end position="237"/>
    </location>
</feature>
<evidence type="ECO:0000256" key="5">
    <source>
        <dbReference type="ARBA" id="ARBA00023237"/>
    </source>
</evidence>
<evidence type="ECO:0000256" key="4">
    <source>
        <dbReference type="ARBA" id="ARBA00023136"/>
    </source>
</evidence>
<keyword evidence="4" id="KW-0472">Membrane</keyword>
<evidence type="ECO:0000259" key="6">
    <source>
        <dbReference type="Pfam" id="PF07980"/>
    </source>
</evidence>
<gene>
    <name evidence="8" type="ORF">LH29_12945</name>
</gene>
<dbReference type="PATRIC" id="fig|1544798.3.peg.2747"/>
<accession>A0A0D8JAM0</accession>
<name>A0A0D8JAM0_9BACT</name>
<dbReference type="SUPFAM" id="SSF48452">
    <property type="entry name" value="TPR-like"/>
    <property type="match status" value="1"/>
</dbReference>
<feature type="domain" description="RagB/SusD" evidence="6">
    <location>
        <begin position="383"/>
        <end position="546"/>
    </location>
</feature>
<dbReference type="STRING" id="1544798.LH29_12945"/>
<dbReference type="GO" id="GO:0009279">
    <property type="term" value="C:cell outer membrane"/>
    <property type="evidence" value="ECO:0007669"/>
    <property type="project" value="UniProtKB-SubCell"/>
</dbReference>
<protein>
    <submittedName>
        <fullName evidence="8">Carbohydrate-binding protein SusD</fullName>
    </submittedName>
</protein>
<dbReference type="RefSeq" id="WP_045030293.1">
    <property type="nucleotide sequence ID" value="NZ_JRHC01000002.1"/>
</dbReference>
<comment type="subcellular location">
    <subcellularLocation>
        <location evidence="1">Cell outer membrane</location>
    </subcellularLocation>
</comment>
<reference evidence="8 9" key="1">
    <citation type="submission" date="2014-09" db="EMBL/GenBank/DDBJ databases">
        <title>Draft Genome Sequence of Draconibacterium sp. JN14CK-3.</title>
        <authorList>
            <person name="Dong C."/>
            <person name="Lai Q."/>
            <person name="Shao Z."/>
        </authorList>
    </citation>
    <scope>NUCLEOTIDE SEQUENCE [LARGE SCALE GENOMIC DNA]</scope>
    <source>
        <strain evidence="8 9">JN14CK-3</strain>
    </source>
</reference>
<evidence type="ECO:0000313" key="8">
    <source>
        <dbReference type="EMBL" id="KJF43957.1"/>
    </source>
</evidence>
<dbReference type="PROSITE" id="PS51257">
    <property type="entry name" value="PROKAR_LIPOPROTEIN"/>
    <property type="match status" value="1"/>
</dbReference>
<keyword evidence="9" id="KW-1185">Reference proteome</keyword>
<dbReference type="Pfam" id="PF14322">
    <property type="entry name" value="SusD-like_3"/>
    <property type="match status" value="1"/>
</dbReference>
<dbReference type="Proteomes" id="UP000032544">
    <property type="component" value="Unassembled WGS sequence"/>
</dbReference>
<dbReference type="OrthoDB" id="618454at2"/>
<dbReference type="EMBL" id="JRHC01000002">
    <property type="protein sequence ID" value="KJF43957.1"/>
    <property type="molecule type" value="Genomic_DNA"/>
</dbReference>
<evidence type="ECO:0000256" key="3">
    <source>
        <dbReference type="ARBA" id="ARBA00022729"/>
    </source>
</evidence>
<evidence type="ECO:0000313" key="9">
    <source>
        <dbReference type="Proteomes" id="UP000032544"/>
    </source>
</evidence>
<dbReference type="AlphaFoldDB" id="A0A0D8JAM0"/>
<organism evidence="8 9">
    <name type="scientific">Draconibacterium sediminis</name>
    <dbReference type="NCBI Taxonomy" id="1544798"/>
    <lineage>
        <taxon>Bacteria</taxon>
        <taxon>Pseudomonadati</taxon>
        <taxon>Bacteroidota</taxon>
        <taxon>Bacteroidia</taxon>
        <taxon>Marinilabiliales</taxon>
        <taxon>Prolixibacteraceae</taxon>
        <taxon>Draconibacterium</taxon>
    </lineage>
</organism>
<dbReference type="Gene3D" id="1.25.40.390">
    <property type="match status" value="1"/>
</dbReference>
<evidence type="ECO:0000256" key="1">
    <source>
        <dbReference type="ARBA" id="ARBA00004442"/>
    </source>
</evidence>
<dbReference type="Pfam" id="PF07980">
    <property type="entry name" value="SusD_RagB"/>
    <property type="match status" value="1"/>
</dbReference>
<evidence type="ECO:0000256" key="2">
    <source>
        <dbReference type="ARBA" id="ARBA00006275"/>
    </source>
</evidence>
<comment type="caution">
    <text evidence="8">The sequence shown here is derived from an EMBL/GenBank/DDBJ whole genome shotgun (WGS) entry which is preliminary data.</text>
</comment>
<dbReference type="InterPro" id="IPR012944">
    <property type="entry name" value="SusD_RagB_dom"/>
</dbReference>
<proteinExistence type="inferred from homology"/>
<keyword evidence="3" id="KW-0732">Signal</keyword>
<sequence>MKRLKSYIMIAGVATLGLLSSCTDSFLNVEPKTLLLDANFYKTQADAEMALVGCYDGYQVTVTAFSFYLTSEVAADECLGGGGANDGRGLQLMDRFDKSQSPADVDIFNDGWKLYYTGIYRCNTLLKKLPDVVEWDSGEAATDSIAKNRIEGEARFIRALEYFELVRLFERVPLLTEPTTDYVPQADPADTYKQIVEDLKFAIENIPADAYPKAQAATNDGRATRYAAEALLARVYLFYTGYYGKDDLGITKQEVLAGLEDVISSNEFGLVEDFETLWPAASYVPNADDNTLDKSAYAGKGNKEVVFAQKFNSTSDYNGNSDGNRWLVMMGMRGTNFSPYGKGWGACTVNPRFVDTYATGDLRKAASVIDIVGEGIEGSFDIKDQREYTGYTVKKYTPTALPDGTSDTGGSKDFQISQDQDYILIRYADVLLMAAELGASNALDYFNQVHTRAGLEAVSAVAASDIMTERKFEFAFEGIRYWDLLRTGLDNAASVIAGASQTVVSGGVEDQVTYDAAKFKATKGFMQIPNTQITLSNRTLTQNPGWE</sequence>